<feature type="chain" id="PRO_5019231541" evidence="1">
    <location>
        <begin position="19"/>
        <end position="226"/>
    </location>
</feature>
<evidence type="ECO:0000256" key="1">
    <source>
        <dbReference type="SAM" id="SignalP"/>
    </source>
</evidence>
<dbReference type="EMBL" id="PIQH01000009">
    <property type="protein sequence ID" value="RUO78939.1"/>
    <property type="molecule type" value="Genomic_DNA"/>
</dbReference>
<dbReference type="Pfam" id="PF16412">
    <property type="entry name" value="DUF5020"/>
    <property type="match status" value="1"/>
</dbReference>
<dbReference type="Proteomes" id="UP000287996">
    <property type="component" value="Unassembled WGS sequence"/>
</dbReference>
<reference evidence="2 3" key="1">
    <citation type="journal article" date="2011" name="Front. Microbiol.">
        <title>Genomic signatures of strain selection and enhancement in Bacillus atrophaeus var. globigii, a historical biowarfare simulant.</title>
        <authorList>
            <person name="Gibbons H.S."/>
            <person name="Broomall S.M."/>
            <person name="McNew L.A."/>
            <person name="Daligault H."/>
            <person name="Chapman C."/>
            <person name="Bruce D."/>
            <person name="Karavis M."/>
            <person name="Krepps M."/>
            <person name="McGregor P.A."/>
            <person name="Hong C."/>
            <person name="Park K.H."/>
            <person name="Akmal A."/>
            <person name="Feldman A."/>
            <person name="Lin J.S."/>
            <person name="Chang W.E."/>
            <person name="Higgs B.W."/>
            <person name="Demirev P."/>
            <person name="Lindquist J."/>
            <person name="Liem A."/>
            <person name="Fochler E."/>
            <person name="Read T.D."/>
            <person name="Tapia R."/>
            <person name="Johnson S."/>
            <person name="Bishop-Lilly K.A."/>
            <person name="Detter C."/>
            <person name="Han C."/>
            <person name="Sozhamannan S."/>
            <person name="Rosenzweig C.N."/>
            <person name="Skowronski E.W."/>
        </authorList>
    </citation>
    <scope>NUCLEOTIDE SEQUENCE [LARGE SCALE GENOMIC DNA]</scope>
    <source>
        <strain evidence="2 3">CC-PW-9</strain>
    </source>
</reference>
<accession>A0A432ZM41</accession>
<gene>
    <name evidence="2" type="ORF">CWI84_09605</name>
</gene>
<sequence length="226" mass="25576">MKTLTATFGLALCASAQAKIIWQDASLTYLNGSEYELGDNDRQVFTFEHTAATSWGDSFLFVDRIESDNGFTETYGELSPRLQVTDWSNDWISGLYVATTWEFGDGFNNYLIGPGIGVKAPGFDYLNFNLYRRSNEFYESNYQLTTTWGLALGPLYYDGFIDWSSASNGHAAEMNFTSQLKYNIAPLVGLGDDKLYVGIEYVFWNNKFGIDGIDERNANLLIKYHF</sequence>
<keyword evidence="1" id="KW-0732">Signal</keyword>
<evidence type="ECO:0000313" key="3">
    <source>
        <dbReference type="Proteomes" id="UP000287996"/>
    </source>
</evidence>
<dbReference type="AlphaFoldDB" id="A0A432ZM41"/>
<evidence type="ECO:0000313" key="2">
    <source>
        <dbReference type="EMBL" id="RUO78939.1"/>
    </source>
</evidence>
<proteinExistence type="predicted"/>
<organism evidence="2 3">
    <name type="scientific">Idiomarina tyrosinivorans</name>
    <dbReference type="NCBI Taxonomy" id="1445662"/>
    <lineage>
        <taxon>Bacteria</taxon>
        <taxon>Pseudomonadati</taxon>
        <taxon>Pseudomonadota</taxon>
        <taxon>Gammaproteobacteria</taxon>
        <taxon>Alteromonadales</taxon>
        <taxon>Idiomarinaceae</taxon>
        <taxon>Idiomarina</taxon>
    </lineage>
</organism>
<dbReference type="InterPro" id="IPR036777">
    <property type="entry name" value="Channel_Tsx-like_sf"/>
</dbReference>
<comment type="caution">
    <text evidence="2">The sequence shown here is derived from an EMBL/GenBank/DDBJ whole genome shotgun (WGS) entry which is preliminary data.</text>
</comment>
<dbReference type="Gene3D" id="2.40.230.20">
    <property type="entry name" value="Nucleoside-specific channel-forming protein, Tsx-like"/>
    <property type="match status" value="1"/>
</dbReference>
<dbReference type="GO" id="GO:0009279">
    <property type="term" value="C:cell outer membrane"/>
    <property type="evidence" value="ECO:0007669"/>
    <property type="project" value="InterPro"/>
</dbReference>
<feature type="signal peptide" evidence="1">
    <location>
        <begin position="1"/>
        <end position="18"/>
    </location>
</feature>
<protein>
    <submittedName>
        <fullName evidence="2">Nucleoside-binding protein</fullName>
    </submittedName>
</protein>
<dbReference type="SUPFAM" id="SSF111364">
    <property type="entry name" value="Tsx-like channel"/>
    <property type="match status" value="1"/>
</dbReference>
<keyword evidence="3" id="KW-1185">Reference proteome</keyword>
<name>A0A432ZM41_9GAMM</name>